<name>A0A507CCC5_9FUNG</name>
<dbReference type="GeneID" id="42003130"/>
<dbReference type="AlphaFoldDB" id="A0A507CCC5"/>
<sequence>MPSTRKGKAAAVKEPSPSPSNGTKKSPKKTRESEDYKDTLTKVHSQINDLGADGVKKVVSRHVLGVSGGRITKRGKVNVRKNVVRELQALTPSDPSEAKSKAATAAARVSITAQIAKRGVHAELAKVAGGNQPISRIAHMDVRHGLPVNQASSSVQRAGLVPRKEVDDKLKKALVSELGRIAGDAPVPSVAAAKVGMSYAKTAVNAQLVKRAVVHEIEKRGAQ</sequence>
<proteinExistence type="predicted"/>
<reference evidence="2 3" key="1">
    <citation type="journal article" date="2019" name="Sci. Rep.">
        <title>Comparative genomics of chytrid fungi reveal insights into the obligate biotrophic and pathogenic lifestyle of Synchytrium endobioticum.</title>
        <authorList>
            <person name="van de Vossenberg B.T.L.H."/>
            <person name="Warris S."/>
            <person name="Nguyen H.D.T."/>
            <person name="van Gent-Pelzer M.P.E."/>
            <person name="Joly D.L."/>
            <person name="van de Geest H.C."/>
            <person name="Bonants P.J.M."/>
            <person name="Smith D.S."/>
            <person name="Levesque C.A."/>
            <person name="van der Lee T.A.J."/>
        </authorList>
    </citation>
    <scope>NUCLEOTIDE SEQUENCE [LARGE SCALE GENOMIC DNA]</scope>
    <source>
        <strain evidence="2 3">JEL517</strain>
    </source>
</reference>
<feature type="compositionally biased region" description="Basic and acidic residues" evidence="1">
    <location>
        <begin position="29"/>
        <end position="38"/>
    </location>
</feature>
<evidence type="ECO:0000313" key="2">
    <source>
        <dbReference type="EMBL" id="TPX35676.1"/>
    </source>
</evidence>
<comment type="caution">
    <text evidence="2">The sequence shown here is derived from an EMBL/GenBank/DDBJ whole genome shotgun (WGS) entry which is preliminary data.</text>
</comment>
<dbReference type="EMBL" id="QEAO01000007">
    <property type="protein sequence ID" value="TPX35676.1"/>
    <property type="molecule type" value="Genomic_DNA"/>
</dbReference>
<evidence type="ECO:0000256" key="1">
    <source>
        <dbReference type="SAM" id="MobiDB-lite"/>
    </source>
</evidence>
<gene>
    <name evidence="2" type="ORF">SmJEL517_g01905</name>
</gene>
<accession>A0A507CCC5</accession>
<dbReference type="RefSeq" id="XP_031026108.1">
    <property type="nucleotide sequence ID" value="XM_031167833.1"/>
</dbReference>
<protein>
    <submittedName>
        <fullName evidence="2">Uncharacterized protein</fullName>
    </submittedName>
</protein>
<feature type="region of interest" description="Disordered" evidence="1">
    <location>
        <begin position="1"/>
        <end position="38"/>
    </location>
</feature>
<dbReference type="OrthoDB" id="2146843at2759"/>
<dbReference type="Proteomes" id="UP000319731">
    <property type="component" value="Unassembled WGS sequence"/>
</dbReference>
<evidence type="ECO:0000313" key="3">
    <source>
        <dbReference type="Proteomes" id="UP000319731"/>
    </source>
</evidence>
<organism evidence="2 3">
    <name type="scientific">Synchytrium microbalum</name>
    <dbReference type="NCBI Taxonomy" id="1806994"/>
    <lineage>
        <taxon>Eukaryota</taxon>
        <taxon>Fungi</taxon>
        <taxon>Fungi incertae sedis</taxon>
        <taxon>Chytridiomycota</taxon>
        <taxon>Chytridiomycota incertae sedis</taxon>
        <taxon>Chytridiomycetes</taxon>
        <taxon>Synchytriales</taxon>
        <taxon>Synchytriaceae</taxon>
        <taxon>Synchytrium</taxon>
    </lineage>
</organism>
<keyword evidence="3" id="KW-1185">Reference proteome</keyword>